<dbReference type="OrthoDB" id="7066957at2"/>
<dbReference type="GO" id="GO:0016989">
    <property type="term" value="F:sigma factor antagonist activity"/>
    <property type="evidence" value="ECO:0007669"/>
    <property type="project" value="InterPro"/>
</dbReference>
<gene>
    <name evidence="2" type="ORF">C3942_02820</name>
</gene>
<protein>
    <recommendedName>
        <fullName evidence="1">Anti sigma-E protein RseA N-terminal domain-containing protein</fullName>
    </recommendedName>
</protein>
<dbReference type="InterPro" id="IPR005572">
    <property type="entry name" value="Anti-sigma_E_RseA_N"/>
</dbReference>
<dbReference type="InterPro" id="IPR052383">
    <property type="entry name" value="Anti-sigma-E_RseA-like"/>
</dbReference>
<accession>A0A2S5TLG5</accession>
<dbReference type="InterPro" id="IPR036147">
    <property type="entry name" value="Anti-sigma_E_RseA_N_sf"/>
</dbReference>
<dbReference type="RefSeq" id="WP_104228801.1">
    <property type="nucleotide sequence ID" value="NZ_PSNW01000001.1"/>
</dbReference>
<organism evidence="2 3">
    <name type="scientific">Solimonas fluminis</name>
    <dbReference type="NCBI Taxonomy" id="2086571"/>
    <lineage>
        <taxon>Bacteria</taxon>
        <taxon>Pseudomonadati</taxon>
        <taxon>Pseudomonadota</taxon>
        <taxon>Gammaproteobacteria</taxon>
        <taxon>Nevskiales</taxon>
        <taxon>Nevskiaceae</taxon>
        <taxon>Solimonas</taxon>
    </lineage>
</organism>
<name>A0A2S5TLG5_9GAMM</name>
<dbReference type="Proteomes" id="UP000238220">
    <property type="component" value="Unassembled WGS sequence"/>
</dbReference>
<dbReference type="PANTHER" id="PTHR38104:SF1">
    <property type="entry name" value="ANTI-SIGMA-E FACTOR RSEA"/>
    <property type="match status" value="1"/>
</dbReference>
<proteinExistence type="predicted"/>
<dbReference type="CDD" id="cd16328">
    <property type="entry name" value="RseA_N"/>
    <property type="match status" value="1"/>
</dbReference>
<keyword evidence="3" id="KW-1185">Reference proteome</keyword>
<dbReference type="Pfam" id="PF03872">
    <property type="entry name" value="RseA_N"/>
    <property type="match status" value="1"/>
</dbReference>
<comment type="caution">
    <text evidence="2">The sequence shown here is derived from an EMBL/GenBank/DDBJ whole genome shotgun (WGS) entry which is preliminary data.</text>
</comment>
<feature type="domain" description="Anti sigma-E protein RseA N-terminal" evidence="1">
    <location>
        <begin position="1"/>
        <end position="71"/>
    </location>
</feature>
<evidence type="ECO:0000259" key="1">
    <source>
        <dbReference type="Pfam" id="PF03872"/>
    </source>
</evidence>
<reference evidence="2 3" key="1">
    <citation type="submission" date="2018-02" db="EMBL/GenBank/DDBJ databases">
        <title>Genome sequencing of Solimonas sp. HR-BB.</title>
        <authorList>
            <person name="Lee Y."/>
            <person name="Jeon C.O."/>
        </authorList>
    </citation>
    <scope>NUCLEOTIDE SEQUENCE [LARGE SCALE GENOMIC DNA]</scope>
    <source>
        <strain evidence="2 3">HR-BB</strain>
    </source>
</reference>
<dbReference type="EMBL" id="PSNW01000001">
    <property type="protein sequence ID" value="PPE75835.1"/>
    <property type="molecule type" value="Genomic_DNA"/>
</dbReference>
<evidence type="ECO:0000313" key="2">
    <source>
        <dbReference type="EMBL" id="PPE75835.1"/>
    </source>
</evidence>
<dbReference type="AlphaFoldDB" id="A0A2S5TLG5"/>
<dbReference type="PANTHER" id="PTHR38104">
    <property type="match status" value="1"/>
</dbReference>
<evidence type="ECO:0000313" key="3">
    <source>
        <dbReference type="Proteomes" id="UP000238220"/>
    </source>
</evidence>
<dbReference type="Gene3D" id="1.10.10.880">
    <property type="entry name" value="Anti sigma-E protein RseA, N-terminal domain"/>
    <property type="match status" value="1"/>
</dbReference>
<sequence length="210" mass="22201">MSEETLSALLDGECSPEELDRLLDQLDRDPGMKQAYSRLCLSREAREGTRVAKEQPCICAGVMAGLDEAPLPASDKLVDLDSRRSGRRAVLARWKPLAGFAAAASFGAVAVLVTMPQAALVAERGEAAPGFAPAAVTAPVSLPLPTARPQGLRAVSASAAEIQQLQEDDLSNYLIEHSNTAASRGMGGTLSYARFAAHNAVYRPQAEGQR</sequence>